<keyword evidence="2" id="KW-1185">Reference proteome</keyword>
<dbReference type="Proteomes" id="UP001165186">
    <property type="component" value="Unassembled WGS sequence"/>
</dbReference>
<evidence type="ECO:0000313" key="2">
    <source>
        <dbReference type="Proteomes" id="UP001165186"/>
    </source>
</evidence>
<accession>A0ACB5SAF1</accession>
<reference evidence="1" key="1">
    <citation type="submission" date="2024-09" db="EMBL/GenBank/DDBJ databases">
        <title>Draft Genome Sequences of Neofusicoccum parvum.</title>
        <authorList>
            <person name="Ashida A."/>
            <person name="Camagna M."/>
            <person name="Tanaka A."/>
            <person name="Takemoto D."/>
        </authorList>
    </citation>
    <scope>NUCLEOTIDE SEQUENCE</scope>
    <source>
        <strain evidence="1">PPO83</strain>
    </source>
</reference>
<comment type="caution">
    <text evidence="1">The sequence shown here is derived from an EMBL/GenBank/DDBJ whole genome shotgun (WGS) entry which is preliminary data.</text>
</comment>
<sequence>MSFGTLSIKDNAIPSFSPPYSNNPNKFSKITIISIAYRVTLASVQHLVPDVLELDVGSYKEFLQFVEVIYKVEKFDYALFLALDNEAAIFAGREVKFWQVIHFVSIPDLKRMVTVQTVADSICVKAE</sequence>
<proteinExistence type="predicted"/>
<organism evidence="1 2">
    <name type="scientific">Neofusicoccum parvum</name>
    <dbReference type="NCBI Taxonomy" id="310453"/>
    <lineage>
        <taxon>Eukaryota</taxon>
        <taxon>Fungi</taxon>
        <taxon>Dikarya</taxon>
        <taxon>Ascomycota</taxon>
        <taxon>Pezizomycotina</taxon>
        <taxon>Dothideomycetes</taxon>
        <taxon>Dothideomycetes incertae sedis</taxon>
        <taxon>Botryosphaeriales</taxon>
        <taxon>Botryosphaeriaceae</taxon>
        <taxon>Neofusicoccum</taxon>
    </lineage>
</organism>
<evidence type="ECO:0000313" key="1">
    <source>
        <dbReference type="EMBL" id="GME32782.1"/>
    </source>
</evidence>
<gene>
    <name evidence="1" type="primary">g5554</name>
    <name evidence="1" type="ORF">NpPPO83_00005554</name>
</gene>
<protein>
    <submittedName>
        <fullName evidence="1">Acetoacetate decarboxylase</fullName>
    </submittedName>
</protein>
<name>A0ACB5SAF1_9PEZI</name>
<dbReference type="EMBL" id="BSXG01000226">
    <property type="protein sequence ID" value="GME32782.1"/>
    <property type="molecule type" value="Genomic_DNA"/>
</dbReference>